<protein>
    <submittedName>
        <fullName evidence="2">Uncharacterized protein</fullName>
    </submittedName>
</protein>
<organism evidence="2 3">
    <name type="scientific">Pleurotus eryngii</name>
    <name type="common">Boletus of the steppes</name>
    <dbReference type="NCBI Taxonomy" id="5323"/>
    <lineage>
        <taxon>Eukaryota</taxon>
        <taxon>Fungi</taxon>
        <taxon>Dikarya</taxon>
        <taxon>Basidiomycota</taxon>
        <taxon>Agaricomycotina</taxon>
        <taxon>Agaricomycetes</taxon>
        <taxon>Agaricomycetidae</taxon>
        <taxon>Agaricales</taxon>
        <taxon>Pleurotineae</taxon>
        <taxon>Pleurotaceae</taxon>
        <taxon>Pleurotus</taxon>
    </lineage>
</organism>
<accession>A0A9P5ZUM7</accession>
<comment type="caution">
    <text evidence="2">The sequence shown here is derived from an EMBL/GenBank/DDBJ whole genome shotgun (WGS) entry which is preliminary data.</text>
</comment>
<evidence type="ECO:0000313" key="2">
    <source>
        <dbReference type="EMBL" id="KAF9494772.1"/>
    </source>
</evidence>
<evidence type="ECO:0000256" key="1">
    <source>
        <dbReference type="SAM" id="MobiDB-lite"/>
    </source>
</evidence>
<dbReference type="EMBL" id="MU154569">
    <property type="protein sequence ID" value="KAF9494772.1"/>
    <property type="molecule type" value="Genomic_DNA"/>
</dbReference>
<gene>
    <name evidence="2" type="ORF">BDN71DRAFT_938179</name>
</gene>
<dbReference type="Proteomes" id="UP000807025">
    <property type="component" value="Unassembled WGS sequence"/>
</dbReference>
<keyword evidence="3" id="KW-1185">Reference proteome</keyword>
<dbReference type="AlphaFoldDB" id="A0A9P5ZUM7"/>
<feature type="region of interest" description="Disordered" evidence="1">
    <location>
        <begin position="1"/>
        <end position="26"/>
    </location>
</feature>
<evidence type="ECO:0000313" key="3">
    <source>
        <dbReference type="Proteomes" id="UP000807025"/>
    </source>
</evidence>
<name>A0A9P5ZUM7_PLEER</name>
<proteinExistence type="predicted"/>
<reference evidence="2" key="1">
    <citation type="submission" date="2020-11" db="EMBL/GenBank/DDBJ databases">
        <authorList>
            <consortium name="DOE Joint Genome Institute"/>
            <person name="Ahrendt S."/>
            <person name="Riley R."/>
            <person name="Andreopoulos W."/>
            <person name="Labutti K."/>
            <person name="Pangilinan J."/>
            <person name="Ruiz-Duenas F.J."/>
            <person name="Barrasa J.M."/>
            <person name="Sanchez-Garcia M."/>
            <person name="Camarero S."/>
            <person name="Miyauchi S."/>
            <person name="Serrano A."/>
            <person name="Linde D."/>
            <person name="Babiker R."/>
            <person name="Drula E."/>
            <person name="Ayuso-Fernandez I."/>
            <person name="Pacheco R."/>
            <person name="Padilla G."/>
            <person name="Ferreira P."/>
            <person name="Barriuso J."/>
            <person name="Kellner H."/>
            <person name="Castanera R."/>
            <person name="Alfaro M."/>
            <person name="Ramirez L."/>
            <person name="Pisabarro A.G."/>
            <person name="Kuo A."/>
            <person name="Tritt A."/>
            <person name="Lipzen A."/>
            <person name="He G."/>
            <person name="Yan M."/>
            <person name="Ng V."/>
            <person name="Cullen D."/>
            <person name="Martin F."/>
            <person name="Rosso M.-N."/>
            <person name="Henrissat B."/>
            <person name="Hibbett D."/>
            <person name="Martinez A.T."/>
            <person name="Grigoriev I.V."/>
        </authorList>
    </citation>
    <scope>NUCLEOTIDE SEQUENCE</scope>
    <source>
        <strain evidence="2">ATCC 90797</strain>
    </source>
</reference>
<sequence length="260" mass="28705">MLSPSLHRLPPMLQTPPLSSPIPATSPSLLRPIRRQTRAGIRIFRLILSECQDIRRMGGVLSHERSQRAMTTLITSTTTTTIHIVQPTAPTTLVTIIPRICRIVRLSLLPATMLCTSSLNIFCVKTLTVIAASNSCAQYLFPSPSSFSLPSSSRASPAPYADCEQLLPSATFIPCPIYHTTPPRNTSRAPPPKAITYERSCTRDRVACMCISTRQPDAGTTPSRVDNYNNNVLVGGLLRCNNRNDIFFFERTHRLISLTS</sequence>